<evidence type="ECO:0000256" key="1">
    <source>
        <dbReference type="ARBA" id="ARBA00022553"/>
    </source>
</evidence>
<dbReference type="InterPro" id="IPR000792">
    <property type="entry name" value="Tscrpt_reg_LuxR_C"/>
</dbReference>
<dbReference type="InterPro" id="IPR058245">
    <property type="entry name" value="NreC/VraR/RcsB-like_REC"/>
</dbReference>
<reference evidence="6" key="2">
    <citation type="journal article" date="2024" name="Antonie Van Leeuwenhoek">
        <title>Roseihalotalea indica gen. nov., sp. nov., a halophilic Bacteroidetes from mesopelagic Southwest Indian Ocean with higher carbohydrate metabolic potential.</title>
        <authorList>
            <person name="Chen B."/>
            <person name="Zhang M."/>
            <person name="Lin D."/>
            <person name="Ye J."/>
            <person name="Tang K."/>
        </authorList>
    </citation>
    <scope>NUCLEOTIDE SEQUENCE</scope>
    <source>
        <strain evidence="6">TK19036</strain>
    </source>
</reference>
<dbReference type="SMART" id="SM00448">
    <property type="entry name" value="REC"/>
    <property type="match status" value="1"/>
</dbReference>
<dbReference type="InterPro" id="IPR016032">
    <property type="entry name" value="Sig_transdc_resp-reg_C-effctor"/>
</dbReference>
<organism evidence="6">
    <name type="scientific">Roseihalotalea indica</name>
    <dbReference type="NCBI Taxonomy" id="2867963"/>
    <lineage>
        <taxon>Bacteria</taxon>
        <taxon>Pseudomonadati</taxon>
        <taxon>Bacteroidota</taxon>
        <taxon>Cytophagia</taxon>
        <taxon>Cytophagales</taxon>
        <taxon>Catalimonadaceae</taxon>
        <taxon>Roseihalotalea</taxon>
    </lineage>
</organism>
<dbReference type="PANTHER" id="PTHR43214:SF43">
    <property type="entry name" value="TWO-COMPONENT RESPONSE REGULATOR"/>
    <property type="match status" value="1"/>
</dbReference>
<dbReference type="SUPFAM" id="SSF52172">
    <property type="entry name" value="CheY-like"/>
    <property type="match status" value="1"/>
</dbReference>
<sequence length="211" mass="23767">MSTNNINVVLADDHQLFRDGMKAMLQASGFVTIVGEASHGAVLLTVLASQTPDILLLDIAMPQDSGIDLLPIIKKRFPTVKCIMLTMHDDVQYVMRSLRHGADGYLLKDADEQELKTAIQEVYEGKKYFKNKISDLIVSDLSGEKPKEVLLSEREIQIVRLVAEGRITKEIADRLFVSVRTIETHRSRIMKRLGVSNTAEMIRLAYEKKLI</sequence>
<evidence type="ECO:0000259" key="4">
    <source>
        <dbReference type="PROSITE" id="PS50043"/>
    </source>
</evidence>
<evidence type="ECO:0000259" key="5">
    <source>
        <dbReference type="PROSITE" id="PS50110"/>
    </source>
</evidence>
<dbReference type="PANTHER" id="PTHR43214">
    <property type="entry name" value="TWO-COMPONENT RESPONSE REGULATOR"/>
    <property type="match status" value="1"/>
</dbReference>
<feature type="modified residue" description="4-aspartylphosphate" evidence="3">
    <location>
        <position position="58"/>
    </location>
</feature>
<accession>A0AA49GLR5</accession>
<reference evidence="6" key="1">
    <citation type="journal article" date="2023" name="Comput. Struct. Biotechnol. J.">
        <title>Discovery of a novel marine Bacteroidetes with a rich repertoire of carbohydrate-active enzymes.</title>
        <authorList>
            <person name="Chen B."/>
            <person name="Liu G."/>
            <person name="Chen Q."/>
            <person name="Wang H."/>
            <person name="Liu L."/>
            <person name="Tang K."/>
        </authorList>
    </citation>
    <scope>NUCLEOTIDE SEQUENCE</scope>
    <source>
        <strain evidence="6">TK19036</strain>
    </source>
</reference>
<proteinExistence type="predicted"/>
<protein>
    <submittedName>
        <fullName evidence="6">Response regulator transcription factor</fullName>
    </submittedName>
</protein>
<gene>
    <name evidence="6" type="ORF">K4G66_30170</name>
</gene>
<dbReference type="InterPro" id="IPR011006">
    <property type="entry name" value="CheY-like_superfamily"/>
</dbReference>
<dbReference type="PROSITE" id="PS00622">
    <property type="entry name" value="HTH_LUXR_1"/>
    <property type="match status" value="1"/>
</dbReference>
<dbReference type="InterPro" id="IPR001789">
    <property type="entry name" value="Sig_transdc_resp-reg_receiver"/>
</dbReference>
<dbReference type="PROSITE" id="PS50043">
    <property type="entry name" value="HTH_LUXR_2"/>
    <property type="match status" value="1"/>
</dbReference>
<keyword evidence="1 3" id="KW-0597">Phosphoprotein</keyword>
<dbReference type="Pfam" id="PF00196">
    <property type="entry name" value="GerE"/>
    <property type="match status" value="1"/>
</dbReference>
<name>A0AA49GLR5_9BACT</name>
<feature type="domain" description="HTH luxR-type" evidence="4">
    <location>
        <begin position="144"/>
        <end position="209"/>
    </location>
</feature>
<dbReference type="Gene3D" id="3.40.50.2300">
    <property type="match status" value="1"/>
</dbReference>
<keyword evidence="2" id="KW-0238">DNA-binding</keyword>
<dbReference type="PROSITE" id="PS50110">
    <property type="entry name" value="RESPONSE_REGULATORY"/>
    <property type="match status" value="1"/>
</dbReference>
<evidence type="ECO:0000256" key="2">
    <source>
        <dbReference type="ARBA" id="ARBA00023125"/>
    </source>
</evidence>
<dbReference type="GO" id="GO:0003677">
    <property type="term" value="F:DNA binding"/>
    <property type="evidence" value="ECO:0007669"/>
    <property type="project" value="UniProtKB-KW"/>
</dbReference>
<evidence type="ECO:0000313" key="6">
    <source>
        <dbReference type="EMBL" id="WKN36632.1"/>
    </source>
</evidence>
<dbReference type="Pfam" id="PF00072">
    <property type="entry name" value="Response_reg"/>
    <property type="match status" value="1"/>
</dbReference>
<dbReference type="SMART" id="SM00421">
    <property type="entry name" value="HTH_LUXR"/>
    <property type="match status" value="1"/>
</dbReference>
<dbReference type="AlphaFoldDB" id="A0AA49GLR5"/>
<dbReference type="InterPro" id="IPR039420">
    <property type="entry name" value="WalR-like"/>
</dbReference>
<evidence type="ECO:0000256" key="3">
    <source>
        <dbReference type="PROSITE-ProRule" id="PRU00169"/>
    </source>
</evidence>
<dbReference type="CDD" id="cd06170">
    <property type="entry name" value="LuxR_C_like"/>
    <property type="match status" value="1"/>
</dbReference>
<dbReference type="SUPFAM" id="SSF46894">
    <property type="entry name" value="C-terminal effector domain of the bipartite response regulators"/>
    <property type="match status" value="1"/>
</dbReference>
<dbReference type="EMBL" id="CP120682">
    <property type="protein sequence ID" value="WKN36632.1"/>
    <property type="molecule type" value="Genomic_DNA"/>
</dbReference>
<dbReference type="GO" id="GO:0000160">
    <property type="term" value="P:phosphorelay signal transduction system"/>
    <property type="evidence" value="ECO:0007669"/>
    <property type="project" value="InterPro"/>
</dbReference>
<feature type="domain" description="Response regulatory" evidence="5">
    <location>
        <begin position="7"/>
        <end position="123"/>
    </location>
</feature>
<dbReference type="PRINTS" id="PR00038">
    <property type="entry name" value="HTHLUXR"/>
</dbReference>
<dbReference type="CDD" id="cd17535">
    <property type="entry name" value="REC_NarL-like"/>
    <property type="match status" value="1"/>
</dbReference>
<dbReference type="GO" id="GO:0006355">
    <property type="term" value="P:regulation of DNA-templated transcription"/>
    <property type="evidence" value="ECO:0007669"/>
    <property type="project" value="InterPro"/>
</dbReference>